<proteinExistence type="predicted"/>
<keyword evidence="2" id="KW-1185">Reference proteome</keyword>
<reference evidence="1 2" key="2">
    <citation type="submission" date="2018-11" db="EMBL/GenBank/DDBJ databases">
        <authorList>
            <consortium name="Pathogen Informatics"/>
        </authorList>
    </citation>
    <scope>NUCLEOTIDE SEQUENCE [LARGE SCALE GENOMIC DNA]</scope>
    <source>
        <strain evidence="1 2">MHpl1</strain>
    </source>
</reference>
<dbReference type="AlphaFoldDB" id="A0A0N4WIV1"/>
<organism evidence="3">
    <name type="scientific">Haemonchus placei</name>
    <name type="common">Barber's pole worm</name>
    <dbReference type="NCBI Taxonomy" id="6290"/>
    <lineage>
        <taxon>Eukaryota</taxon>
        <taxon>Metazoa</taxon>
        <taxon>Ecdysozoa</taxon>
        <taxon>Nematoda</taxon>
        <taxon>Chromadorea</taxon>
        <taxon>Rhabditida</taxon>
        <taxon>Rhabditina</taxon>
        <taxon>Rhabditomorpha</taxon>
        <taxon>Strongyloidea</taxon>
        <taxon>Trichostrongylidae</taxon>
        <taxon>Haemonchus</taxon>
    </lineage>
</organism>
<accession>A0A0N4WIV1</accession>
<gene>
    <name evidence="1" type="ORF">HPLM_LOCUS10899</name>
</gene>
<dbReference type="WBParaSite" id="HPLM_0001090701-mRNA-1">
    <property type="protein sequence ID" value="HPLM_0001090701-mRNA-1"/>
    <property type="gene ID" value="HPLM_0001090701"/>
</dbReference>
<evidence type="ECO:0000313" key="2">
    <source>
        <dbReference type="Proteomes" id="UP000268014"/>
    </source>
</evidence>
<name>A0A0N4WIV1_HAEPC</name>
<sequence>MDRDGVAVSVSGAVAMGRRAHRSIDWYSRADNDYTTSCAMVVAAAHDGYYLPEEVTDFMDPNSSSPSSSLFEPHHAFHYALVISITLSHSFFVPMNSEE</sequence>
<dbReference type="Proteomes" id="UP000268014">
    <property type="component" value="Unassembled WGS sequence"/>
</dbReference>
<evidence type="ECO:0000313" key="3">
    <source>
        <dbReference type="WBParaSite" id="HPLM_0001090701-mRNA-1"/>
    </source>
</evidence>
<protein>
    <submittedName>
        <fullName evidence="1 3">Uncharacterized protein</fullName>
    </submittedName>
</protein>
<reference evidence="3" key="1">
    <citation type="submission" date="2017-02" db="UniProtKB">
        <authorList>
            <consortium name="WormBaseParasite"/>
        </authorList>
    </citation>
    <scope>IDENTIFICATION</scope>
</reference>
<dbReference type="EMBL" id="UZAF01017419">
    <property type="protein sequence ID" value="VDO41466.1"/>
    <property type="molecule type" value="Genomic_DNA"/>
</dbReference>
<evidence type="ECO:0000313" key="1">
    <source>
        <dbReference type="EMBL" id="VDO41466.1"/>
    </source>
</evidence>